<evidence type="ECO:0000256" key="14">
    <source>
        <dbReference type="SAM" id="Phobius"/>
    </source>
</evidence>
<feature type="domain" description="G-protein coupled receptors family 2 profile 1" evidence="20">
    <location>
        <begin position="1825"/>
        <end position="1901"/>
    </location>
</feature>
<feature type="domain" description="EGF-like" evidence="17">
    <location>
        <begin position="995"/>
        <end position="1031"/>
    </location>
</feature>
<dbReference type="GO" id="GO:0005509">
    <property type="term" value="F:calcium ion binding"/>
    <property type="evidence" value="ECO:0007669"/>
    <property type="project" value="UniProtKB-UniRule"/>
</dbReference>
<feature type="region of interest" description="Disordered" evidence="13">
    <location>
        <begin position="2760"/>
        <end position="2825"/>
    </location>
</feature>
<evidence type="ECO:0000256" key="8">
    <source>
        <dbReference type="ARBA" id="ARBA00023157"/>
    </source>
</evidence>
<feature type="region of interest" description="Disordered" evidence="13">
    <location>
        <begin position="2731"/>
        <end position="2750"/>
    </location>
</feature>
<dbReference type="SMART" id="SM00282">
    <property type="entry name" value="LamG"/>
    <property type="match status" value="2"/>
</dbReference>
<evidence type="ECO:0000256" key="7">
    <source>
        <dbReference type="ARBA" id="ARBA00023136"/>
    </source>
</evidence>
<evidence type="ECO:0000256" key="15">
    <source>
        <dbReference type="SAM" id="SignalP"/>
    </source>
</evidence>
<dbReference type="InParanoid" id="A0A1X7VAC1"/>
<dbReference type="OrthoDB" id="88467at2759"/>
<dbReference type="InterPro" id="IPR046338">
    <property type="entry name" value="GAIN_dom_sf"/>
</dbReference>
<dbReference type="Pfam" id="PF02210">
    <property type="entry name" value="Laminin_G_2"/>
    <property type="match status" value="2"/>
</dbReference>
<dbReference type="SUPFAM" id="SSF111418">
    <property type="entry name" value="Hormone receptor domain"/>
    <property type="match status" value="1"/>
</dbReference>
<feature type="transmembrane region" description="Helical" evidence="14">
    <location>
        <begin position="2191"/>
        <end position="2215"/>
    </location>
</feature>
<feature type="transmembrane region" description="Helical" evidence="14">
    <location>
        <begin position="2297"/>
        <end position="2321"/>
    </location>
</feature>
<evidence type="ECO:0000259" key="17">
    <source>
        <dbReference type="PROSITE" id="PS50026"/>
    </source>
</evidence>
<feature type="disulfide bond" evidence="10">
    <location>
        <begin position="1067"/>
        <end position="1076"/>
    </location>
</feature>
<dbReference type="SUPFAM" id="SSF49313">
    <property type="entry name" value="Cadherin-like"/>
    <property type="match status" value="5"/>
</dbReference>
<keyword evidence="6 14" id="KW-1133">Transmembrane helix</keyword>
<dbReference type="InterPro" id="IPR036445">
    <property type="entry name" value="GPCR_2_extracell_dom_sf"/>
</dbReference>
<evidence type="ECO:0000256" key="12">
    <source>
        <dbReference type="PROSITE-ProRule" id="PRU00460"/>
    </source>
</evidence>
<dbReference type="InterPro" id="IPR002126">
    <property type="entry name" value="Cadherin-like_dom"/>
</dbReference>
<dbReference type="Gene3D" id="1.20.1070.10">
    <property type="entry name" value="Rhodopsin 7-helix transmembrane proteins"/>
    <property type="match status" value="1"/>
</dbReference>
<evidence type="ECO:0000256" key="6">
    <source>
        <dbReference type="ARBA" id="ARBA00022989"/>
    </source>
</evidence>
<dbReference type="PROSITE" id="PS00010">
    <property type="entry name" value="ASX_HYDROXYL"/>
    <property type="match status" value="1"/>
</dbReference>
<evidence type="ECO:0000259" key="18">
    <source>
        <dbReference type="PROSITE" id="PS50027"/>
    </source>
</evidence>
<name>A0A1X7VAC1_AMPQE</name>
<dbReference type="SMART" id="SM00112">
    <property type="entry name" value="CA"/>
    <property type="match status" value="5"/>
</dbReference>
<dbReference type="Proteomes" id="UP000007879">
    <property type="component" value="Unassembled WGS sequence"/>
</dbReference>
<evidence type="ECO:0000256" key="9">
    <source>
        <dbReference type="PROSITE-ProRule" id="PRU00043"/>
    </source>
</evidence>
<feature type="domain" description="Cadherin" evidence="21">
    <location>
        <begin position="134"/>
        <end position="237"/>
    </location>
</feature>
<evidence type="ECO:0000256" key="5">
    <source>
        <dbReference type="ARBA" id="ARBA00022837"/>
    </source>
</evidence>
<dbReference type="GO" id="GO:0007156">
    <property type="term" value="P:homophilic cell adhesion via plasma membrane adhesion molecules"/>
    <property type="evidence" value="ECO:0007669"/>
    <property type="project" value="InterPro"/>
</dbReference>
<dbReference type="SUPFAM" id="SSF57196">
    <property type="entry name" value="EGF/Laminin"/>
    <property type="match status" value="1"/>
</dbReference>
<feature type="domain" description="Laminin EGF-like" evidence="18">
    <location>
        <begin position="1616"/>
        <end position="1666"/>
    </location>
</feature>
<feature type="transmembrane region" description="Helical" evidence="14">
    <location>
        <begin position="2385"/>
        <end position="2405"/>
    </location>
</feature>
<dbReference type="InterPro" id="IPR018097">
    <property type="entry name" value="EGF_Ca-bd_CS"/>
</dbReference>
<dbReference type="Gene3D" id="2.60.40.60">
    <property type="entry name" value="Cadherins"/>
    <property type="match status" value="5"/>
</dbReference>
<dbReference type="Pfam" id="PF00008">
    <property type="entry name" value="EGF"/>
    <property type="match status" value="1"/>
</dbReference>
<accession>A0A1X7VAC1</accession>
<dbReference type="KEGG" id="aqu:105312100"/>
<dbReference type="PROSITE" id="PS50227">
    <property type="entry name" value="G_PROTEIN_RECEP_F2_3"/>
    <property type="match status" value="1"/>
</dbReference>
<feature type="transmembrane region" description="Helical" evidence="14">
    <location>
        <begin position="2417"/>
        <end position="2439"/>
    </location>
</feature>
<keyword evidence="15" id="KW-0732">Signal</keyword>
<feature type="signal peptide" evidence="15">
    <location>
        <begin position="1"/>
        <end position="23"/>
    </location>
</feature>
<dbReference type="PANTHER" id="PTHR24027">
    <property type="entry name" value="CADHERIN-23"/>
    <property type="match status" value="1"/>
</dbReference>
<feature type="domain" description="Cadherin" evidence="21">
    <location>
        <begin position="649"/>
        <end position="747"/>
    </location>
</feature>
<keyword evidence="23" id="KW-1185">Reference proteome</keyword>
<dbReference type="SMART" id="SM00180">
    <property type="entry name" value="EGF_Lam"/>
    <property type="match status" value="1"/>
</dbReference>
<feature type="disulfide bond" evidence="12">
    <location>
        <begin position="1640"/>
        <end position="1649"/>
    </location>
</feature>
<keyword evidence="5 9" id="KW-0106">Calcium</keyword>
<dbReference type="Pfam" id="PF01825">
    <property type="entry name" value="GPS"/>
    <property type="match status" value="1"/>
</dbReference>
<dbReference type="InterPro" id="IPR002049">
    <property type="entry name" value="LE_dom"/>
</dbReference>
<dbReference type="PROSITE" id="PS00022">
    <property type="entry name" value="EGF_1"/>
    <property type="match status" value="2"/>
</dbReference>
<dbReference type="InterPro" id="IPR015919">
    <property type="entry name" value="Cadherin-like_sf"/>
</dbReference>
<protein>
    <recommendedName>
        <fullName evidence="24">Staphylococcus aureus surface protein A</fullName>
    </recommendedName>
</protein>
<feature type="transmembrane region" description="Helical" evidence="14">
    <location>
        <begin position="2254"/>
        <end position="2285"/>
    </location>
</feature>
<evidence type="ECO:0000256" key="2">
    <source>
        <dbReference type="ARBA" id="ARBA00022475"/>
    </source>
</evidence>
<dbReference type="InterPro" id="IPR000152">
    <property type="entry name" value="EGF-type_Asp/Asn_hydroxyl_site"/>
</dbReference>
<dbReference type="GO" id="GO:0045296">
    <property type="term" value="F:cadherin binding"/>
    <property type="evidence" value="ECO:0007669"/>
    <property type="project" value="TreeGrafter"/>
</dbReference>
<reference evidence="23" key="1">
    <citation type="journal article" date="2010" name="Nature">
        <title>The Amphimedon queenslandica genome and the evolution of animal complexity.</title>
        <authorList>
            <person name="Srivastava M."/>
            <person name="Simakov O."/>
            <person name="Chapman J."/>
            <person name="Fahey B."/>
            <person name="Gauthier M.E."/>
            <person name="Mitros T."/>
            <person name="Richards G.S."/>
            <person name="Conaco C."/>
            <person name="Dacre M."/>
            <person name="Hellsten U."/>
            <person name="Larroux C."/>
            <person name="Putnam N.H."/>
            <person name="Stanke M."/>
            <person name="Adamska M."/>
            <person name="Darling A."/>
            <person name="Degnan S.M."/>
            <person name="Oakley T.H."/>
            <person name="Plachetzki D.C."/>
            <person name="Zhai Y."/>
            <person name="Adamski M."/>
            <person name="Calcino A."/>
            <person name="Cummins S.F."/>
            <person name="Goodstein D.M."/>
            <person name="Harris C."/>
            <person name="Jackson D.J."/>
            <person name="Leys S.P."/>
            <person name="Shu S."/>
            <person name="Woodcroft B.J."/>
            <person name="Vervoort M."/>
            <person name="Kosik K.S."/>
            <person name="Manning G."/>
            <person name="Degnan B.M."/>
            <person name="Rokhsar D.S."/>
        </authorList>
    </citation>
    <scope>NUCLEOTIDE SEQUENCE [LARGE SCALE GENOMIC DNA]</scope>
</reference>
<feature type="domain" description="Laminin G" evidence="16">
    <location>
        <begin position="1078"/>
        <end position="1270"/>
    </location>
</feature>
<evidence type="ECO:0000259" key="19">
    <source>
        <dbReference type="PROSITE" id="PS50221"/>
    </source>
</evidence>
<dbReference type="Gene3D" id="4.10.1240.10">
    <property type="entry name" value="GPCR, family 2, extracellular hormone receptor domain"/>
    <property type="match status" value="1"/>
</dbReference>
<dbReference type="EnsemblMetazoa" id="XM_019994410.1">
    <property type="protein sequence ID" value="XP_019849969.1"/>
    <property type="gene ID" value="LOC105312100"/>
</dbReference>
<dbReference type="SMART" id="SM00008">
    <property type="entry name" value="HormR"/>
    <property type="match status" value="1"/>
</dbReference>
<evidence type="ECO:0000256" key="3">
    <source>
        <dbReference type="ARBA" id="ARBA00022692"/>
    </source>
</evidence>
<comment type="subcellular location">
    <subcellularLocation>
        <location evidence="1">Cell membrane</location>
        <topology evidence="1">Multi-pass membrane protein</topology>
    </subcellularLocation>
</comment>
<keyword evidence="4" id="KW-0677">Repeat</keyword>
<dbReference type="PROSITE" id="PS50026">
    <property type="entry name" value="EGF_3"/>
    <property type="match status" value="3"/>
</dbReference>
<evidence type="ECO:0000259" key="20">
    <source>
        <dbReference type="PROSITE" id="PS50227"/>
    </source>
</evidence>
<feature type="compositionally biased region" description="Polar residues" evidence="13">
    <location>
        <begin position="2579"/>
        <end position="2588"/>
    </location>
</feature>
<dbReference type="Pfam" id="PF00053">
    <property type="entry name" value="EGF_laminin"/>
    <property type="match status" value="1"/>
</dbReference>
<dbReference type="Gene3D" id="2.10.25.10">
    <property type="entry name" value="Laminin"/>
    <property type="match status" value="4"/>
</dbReference>
<dbReference type="InterPro" id="IPR013320">
    <property type="entry name" value="ConA-like_dom_sf"/>
</dbReference>
<dbReference type="EnsemblMetazoa" id="Aqu2.1.36694_001">
    <property type="protein sequence ID" value="Aqu2.1.36694_001"/>
    <property type="gene ID" value="Aqu2.1.36694"/>
</dbReference>
<proteinExistence type="predicted"/>
<feature type="domain" description="Cadherin" evidence="21">
    <location>
        <begin position="37"/>
        <end position="143"/>
    </location>
</feature>
<dbReference type="GO" id="GO:0016342">
    <property type="term" value="C:catenin complex"/>
    <property type="evidence" value="ECO:0007669"/>
    <property type="project" value="TreeGrafter"/>
</dbReference>
<dbReference type="Gene3D" id="2.60.220.50">
    <property type="match status" value="1"/>
</dbReference>
<evidence type="ECO:0000256" key="10">
    <source>
        <dbReference type="PROSITE-ProRule" id="PRU00076"/>
    </source>
</evidence>
<dbReference type="PROSITE" id="PS50221">
    <property type="entry name" value="GAIN_B"/>
    <property type="match status" value="1"/>
</dbReference>
<dbReference type="Gene3D" id="2.60.120.200">
    <property type="match status" value="2"/>
</dbReference>
<dbReference type="InterPro" id="IPR000742">
    <property type="entry name" value="EGF"/>
</dbReference>
<dbReference type="GO" id="GO:0004930">
    <property type="term" value="F:G protein-coupled receptor activity"/>
    <property type="evidence" value="ECO:0007669"/>
    <property type="project" value="InterPro"/>
</dbReference>
<dbReference type="PROSITE" id="PS01248">
    <property type="entry name" value="EGF_LAM_1"/>
    <property type="match status" value="1"/>
</dbReference>
<evidence type="ECO:0000256" key="11">
    <source>
        <dbReference type="PROSITE-ProRule" id="PRU00122"/>
    </source>
</evidence>
<dbReference type="STRING" id="400682.A0A1X7VAC1"/>
<gene>
    <name evidence="22" type="primary">105312100</name>
</gene>
<evidence type="ECO:0000256" key="4">
    <source>
        <dbReference type="ARBA" id="ARBA00022737"/>
    </source>
</evidence>
<feature type="disulfide bond" evidence="10">
    <location>
        <begin position="1551"/>
        <end position="1560"/>
    </location>
</feature>
<feature type="domain" description="EGF-like" evidence="17">
    <location>
        <begin position="1041"/>
        <end position="1077"/>
    </location>
</feature>
<dbReference type="CDD" id="cd00054">
    <property type="entry name" value="EGF_CA"/>
    <property type="match status" value="3"/>
</dbReference>
<dbReference type="PROSITE" id="PS01186">
    <property type="entry name" value="EGF_2"/>
    <property type="match status" value="1"/>
</dbReference>
<keyword evidence="10" id="KW-0245">EGF-like domain</keyword>
<dbReference type="PRINTS" id="PR00205">
    <property type="entry name" value="CADHERIN"/>
</dbReference>
<dbReference type="SMART" id="SM00303">
    <property type="entry name" value="GPS"/>
    <property type="match status" value="1"/>
</dbReference>
<feature type="domain" description="GAIN-B" evidence="19">
    <location>
        <begin position="2017"/>
        <end position="2179"/>
    </location>
</feature>
<dbReference type="InterPro" id="IPR001881">
    <property type="entry name" value="EGF-like_Ca-bd_dom"/>
</dbReference>
<feature type="chain" id="PRO_5012869414" description="Staphylococcus aureus surface protein A" evidence="15">
    <location>
        <begin position="24"/>
        <end position="2825"/>
    </location>
</feature>
<keyword evidence="7 14" id="KW-0472">Membrane</keyword>
<sequence>MIGGPLRALVTLVILISTIKTSGFCTPVPLASLLTFSSNVYHLSVSEATPIGQEILQLSVVDNTSHVLYEILSTQSSDDDFYLSPNGFLYTARMLNKSQTPLYNLAVSARNTQPLSTPSYTFVTVVITNDSVFSESEILVPLHGNESVGQNLYTVEATRADSYPFQYTIIGGSNAFQFFTLNSMSGQLSLSSTVNYFGFLDQYRIVVEGRSLSDPLVFGNVVIIFSLSPKNSSTGGFTKEEYLFTVSNETAIGEVFGYVYLSVCNISSDSMNSSPLAVNYSITNSDDVQINPVTGGLSFVSLPRNGSITNLTVIAVTRSGSSFSASVTVELEPTRYVMEIEKRSYMYVVYIDDGPTDGRSTVLTRIDGGGCNNYTILAGDCYGLFSIDPVSGNLTIHPSPLSPSAYSLVVGVYCGKFLSYISVEVRVLDVNNPPVFDQRIYKVTARSSTPRNTRLLTLTYSDLDDPGSSNGTTHLSSTSLPSFLRLLPNGELLLINALPSIAKPWETSSYNFSVVVSDGGSPSLSSTAEVVVIVINDIMPQSISFSRSFYSGNITENSPPGTPILSLSLKNPQVPRHLEITYKLIGSPDVLAYLTISPLGLLVSSLPIDRERYPSLTARVVAEYNKSIHTEATVSITVLDQPDTTPVFLQEYYTVSVQAPLPVSKGLLVLNAITQDSSPITYSLVGSSDIFTLNSATGSLDTLTELSAPNSYTLLAKATSSSGLYNTARVHVRVFVGPSRPQLRPSSLFLSTFSYLLPSVSLLGDLGTFVNGQRRNGFGLSLNPSSCSADKYFRITEGSLYVLNTITSGSHQLNISVTDGRVIWSETITVYANLLTNDSLDHTLSLALPNLSLDHFLGRFLSPFRSALSHMLSCMHECLHIISVDELPGARGVKVVIAAKEKDLVTYKSSLELRRTIEAEIGHISSALSWTVAVMLDSCSSSPCPNPLRQCSPYVSLALPHKTITSQSLLVKSLSSASAHKCVCPRGYDSKCTSELNECEPSPCDYDAVCTDLINDYHCSCPPFTFGKNCSTPCRFSAPCSACSPNPCLNGGSCSIQSEGTISCTSCPAGYTGPLCELTVARVSGAGGASLEPLGRQREVEFSFDFIGVQPNAMLLHAGQLNNGEDYIAIGLVLGNLQVSVRWGNWSVRTTLSSKNGSLNDGQWHSVEFRLNDMTLDIVLGNCIESEVILERDIVNCSVSIPVQTSSKIINLDSSLYLFNSLGESTNQIPSLAQFTGCLSNVKIGGERNGKLVDFSSVPTHPGASLLPGCPQSSSSCQSSCGGDGKCIEFWNGSRCHSDSNDATEAISFDGSSSSSYVVSSISAGTSMSYSSPFNVMNISFDMRTLQDGYTHVLAIGDKGDLELFYGSLIFNYRPSSPMLRPLSLTADARVNDGYWHGIKLSFSSSLTRLSIDDERIVADSNQTITIATSRVELGGREGSHSRSYDGCIRNLRINSETVDDDNYNVTLIGTVTGCSNKSPCDSSSSSYTGCPANSYCIEGWRASSCMCDSSRSYFHNGGTCVQPCNQPVNCLHGGTCNFNFYEDDGFTCVCAAPYVGLDCQINLGSSCRIGFFRAPEECVPCACDREGTTFDICNRDGVCQCNPDIATYGSDCKPCNCNRTGSNSTEVHVHCDDNGKCPCKPGVTGDHCDSCQTGFVGFGPEGCREGVLVSGSFVIDNLYYANGDDTSNQFIKEEILRELESFVLPTTLELNLSLSNNYNVTAVMYNLVSDSKAGLISTHFLGSVMQTVMGRDCIGRYEIRKNSHDFNADCSLCDPMADCTNSSICEDCPSGSYLDDPIICRSSLPQGCSGLDTDQDGFPDACDSCPYWFNPRQDYTLPCSETSTESCPREKAGDVLWSQTDKGRVDSRECPTPLIGIATRQCSSDGMWLEPNFNNCMTFTGVQLNSILQDLTGEPPSDQNETIAVSIKLESVLSSSPRLYCRDLDSAVFILAKILNLDTLLPLTSSGLKPLAEVLGLLGSSKLAEVWEETGCNAGIILNLTEHLGVLSASSLSIGESLTVEGDGLSMSVSAYNGRVYSGYEFNVNGSTATGVSVPNGVIPLADNDNFSISLTHYSDLSLSLPYTDLSPDAIVGSPVWSIQLLMNGGRVTQLATPINITFPHPIELNSSLTSLCVTWNATRNKWVESGCQATVNNPNSTSCSCPHLSDFTVLIVPYEETPTPPTLQQNLDYLYYISNSVTIIFIVLLMAILFCVYCWCRSTVNEKSYFSIASLQLLFVVASLYIVLYLIELTQSSVLCIVIGLVLECLVLIIACLFVMSLLIVLLSSSDRFKLSHFVSLNLLAFVIPLMYVALQTVILYLTHSSLSDAFTYPDICWIRPSLYYYLLAPLLLVALVFVCLVLYTILHLIRASKDQSHIQNRVNATLFLVFLFIFIVINLSFTMLTLHSIQWSPPFSTVFSLIVILSVVTSAVLIFTVLCCTKRPKIFKLNIESGSSEAAKEFQQYSNNSSCIEDENTQPIYHTIGNRTEELYQEPVPVPPINQLNPGFQASSIPEYHELEQQGDGSNSDSDSENEIDVDVEALQQQTREEREIRERRESNRRISARLEEEKRRRSAGDENISSITDPQQQEAWFNTLDPSSLCAPAAPVTYANGTQLHADSPISTDAHELADLHNEIDNLYQMKSAVLKETVLTADTSSGDYVDLKDDTPAVNNNWYEDGSSSSNHRPRDVTDNMYANATNTSPFDDAQYCTVSEARQYTPDVPRRFSLQNQAQQYSSIDQLPPQPPPMQQFADHTYQAIRGQNSPNASPRRTSLNLQGRRQSNDGRPVARRLSNQTRNPGVSASVQLMNGGSLAPRVCNGSQTLV</sequence>
<evidence type="ECO:0000259" key="21">
    <source>
        <dbReference type="PROSITE" id="PS50268"/>
    </source>
</evidence>
<evidence type="ECO:0008006" key="24">
    <source>
        <dbReference type="Google" id="ProtNLM"/>
    </source>
</evidence>
<evidence type="ECO:0000313" key="23">
    <source>
        <dbReference type="Proteomes" id="UP000007879"/>
    </source>
</evidence>
<feature type="transmembrane region" description="Helical" evidence="14">
    <location>
        <begin position="2341"/>
        <end position="2365"/>
    </location>
</feature>
<dbReference type="InterPro" id="IPR000203">
    <property type="entry name" value="GPS"/>
</dbReference>
<feature type="transmembrane region" description="Helical" evidence="14">
    <location>
        <begin position="2227"/>
        <end position="2248"/>
    </location>
</feature>
<reference evidence="22" key="2">
    <citation type="submission" date="2017-05" db="UniProtKB">
        <authorList>
            <consortium name="EnsemblMetazoa"/>
        </authorList>
    </citation>
    <scope>IDENTIFICATION</scope>
</reference>
<feature type="disulfide bond" evidence="10">
    <location>
        <begin position="1021"/>
        <end position="1030"/>
    </location>
</feature>
<dbReference type="CDD" id="cd00055">
    <property type="entry name" value="EGF_Lam"/>
    <property type="match status" value="1"/>
</dbReference>
<dbReference type="PROSITE" id="PS50025">
    <property type="entry name" value="LAM_G_DOMAIN"/>
    <property type="match status" value="2"/>
</dbReference>
<comment type="caution">
    <text evidence="10">Lacks conserved residue(s) required for the propagation of feature annotation.</text>
</comment>
<feature type="compositionally biased region" description="Polar residues" evidence="13">
    <location>
        <begin position="2760"/>
        <end position="2780"/>
    </location>
</feature>
<dbReference type="PROSITE" id="PS50268">
    <property type="entry name" value="CADHERIN_2"/>
    <property type="match status" value="5"/>
</dbReference>
<feature type="disulfide bond" evidence="11">
    <location>
        <begin position="1448"/>
        <end position="1475"/>
    </location>
</feature>
<dbReference type="SMART" id="SM00179">
    <property type="entry name" value="EGF_CA"/>
    <property type="match status" value="2"/>
</dbReference>
<keyword evidence="12" id="KW-0424">Laminin EGF-like domain</keyword>
<feature type="compositionally biased region" description="Basic and acidic residues" evidence="13">
    <location>
        <begin position="2567"/>
        <end position="2576"/>
    </location>
</feature>
<dbReference type="CDD" id="cd11304">
    <property type="entry name" value="Cadherin_repeat"/>
    <property type="match status" value="5"/>
</dbReference>
<dbReference type="CDD" id="cd00110">
    <property type="entry name" value="LamG"/>
    <property type="match status" value="2"/>
</dbReference>
<dbReference type="InterPro" id="IPR001879">
    <property type="entry name" value="GPCR_2_extracellular_dom"/>
</dbReference>
<dbReference type="PANTHER" id="PTHR24027:SF442">
    <property type="entry name" value="PROTOCADHERIN-15 ISOFORM X1"/>
    <property type="match status" value="1"/>
</dbReference>
<evidence type="ECO:0000313" key="22">
    <source>
        <dbReference type="EnsemblMetazoa" id="Aqu2.1.36694_001"/>
    </source>
</evidence>
<feature type="domain" description="Cadherin" evidence="21">
    <location>
        <begin position="546"/>
        <end position="648"/>
    </location>
</feature>
<feature type="region of interest" description="Disordered" evidence="13">
    <location>
        <begin position="2567"/>
        <end position="2588"/>
    </location>
</feature>
<evidence type="ECO:0000259" key="16">
    <source>
        <dbReference type="PROSITE" id="PS50025"/>
    </source>
</evidence>
<dbReference type="InterPro" id="IPR057244">
    <property type="entry name" value="GAIN_B"/>
</dbReference>
<keyword evidence="2" id="KW-1003">Cell membrane</keyword>
<dbReference type="GO" id="GO:0008013">
    <property type="term" value="F:beta-catenin binding"/>
    <property type="evidence" value="ECO:0007669"/>
    <property type="project" value="TreeGrafter"/>
</dbReference>
<evidence type="ECO:0000256" key="13">
    <source>
        <dbReference type="SAM" id="MobiDB-lite"/>
    </source>
</evidence>
<feature type="domain" description="Laminin G" evidence="16">
    <location>
        <begin position="1306"/>
        <end position="1475"/>
    </location>
</feature>
<evidence type="ECO:0000256" key="1">
    <source>
        <dbReference type="ARBA" id="ARBA00004651"/>
    </source>
</evidence>
<feature type="domain" description="EGF-like" evidence="17">
    <location>
        <begin position="1522"/>
        <end position="1561"/>
    </location>
</feature>
<feature type="domain" description="Cadherin" evidence="21">
    <location>
        <begin position="437"/>
        <end position="536"/>
    </location>
</feature>
<keyword evidence="3 14" id="KW-0812">Transmembrane</keyword>
<dbReference type="PROSITE" id="PS50027">
    <property type="entry name" value="EGF_LAM_2"/>
    <property type="match status" value="1"/>
</dbReference>
<dbReference type="SUPFAM" id="SSF49899">
    <property type="entry name" value="Concanavalin A-like lectins/glucanases"/>
    <property type="match status" value="2"/>
</dbReference>
<organism evidence="22">
    <name type="scientific">Amphimedon queenslandica</name>
    <name type="common">Sponge</name>
    <dbReference type="NCBI Taxonomy" id="400682"/>
    <lineage>
        <taxon>Eukaryota</taxon>
        <taxon>Metazoa</taxon>
        <taxon>Porifera</taxon>
        <taxon>Demospongiae</taxon>
        <taxon>Heteroscleromorpha</taxon>
        <taxon>Haplosclerida</taxon>
        <taxon>Niphatidae</taxon>
        <taxon>Amphimedon</taxon>
    </lineage>
</organism>
<dbReference type="GO" id="GO:0016477">
    <property type="term" value="P:cell migration"/>
    <property type="evidence" value="ECO:0007669"/>
    <property type="project" value="TreeGrafter"/>
</dbReference>
<dbReference type="PROSITE" id="PS01187">
    <property type="entry name" value="EGF_CA"/>
    <property type="match status" value="1"/>
</dbReference>
<keyword evidence="8 10" id="KW-1015">Disulfide bond</keyword>
<dbReference type="SMART" id="SM00181">
    <property type="entry name" value="EGF"/>
    <property type="match status" value="5"/>
</dbReference>
<feature type="compositionally biased region" description="Polar residues" evidence="13">
    <location>
        <begin position="2792"/>
        <end position="2809"/>
    </location>
</feature>
<dbReference type="InterPro" id="IPR039808">
    <property type="entry name" value="Cadherin"/>
</dbReference>
<dbReference type="InterPro" id="IPR001791">
    <property type="entry name" value="Laminin_G"/>
</dbReference>